<dbReference type="Proteomes" id="UP001152300">
    <property type="component" value="Unassembled WGS sequence"/>
</dbReference>
<name>A0A9X0AS58_9HELO</name>
<accession>A0A9X0AS58</accession>
<reference evidence="1" key="1">
    <citation type="submission" date="2022-11" db="EMBL/GenBank/DDBJ databases">
        <title>Genome Resource of Sclerotinia nivalis Strain SnTB1, a Plant Pathogen Isolated from American Ginseng.</title>
        <authorList>
            <person name="Fan S."/>
        </authorList>
    </citation>
    <scope>NUCLEOTIDE SEQUENCE</scope>
    <source>
        <strain evidence="1">SnTB1</strain>
    </source>
</reference>
<comment type="caution">
    <text evidence="1">The sequence shown here is derived from an EMBL/GenBank/DDBJ whole genome shotgun (WGS) entry which is preliminary data.</text>
</comment>
<keyword evidence="2" id="KW-1185">Reference proteome</keyword>
<sequence length="106" mass="11929">MPSSYVGERWLRLLLSLKRENGLITKNVIGFTAVFGSTNQLVLLLQASEPDCEKTYDSENLLEELYDGDVGMSLMKKRRADMEITKELLMAVASRPASLVGAKWYI</sequence>
<evidence type="ECO:0000313" key="1">
    <source>
        <dbReference type="EMBL" id="KAJ8066148.1"/>
    </source>
</evidence>
<dbReference type="EMBL" id="JAPEIS010000005">
    <property type="protein sequence ID" value="KAJ8066148.1"/>
    <property type="molecule type" value="Genomic_DNA"/>
</dbReference>
<protein>
    <submittedName>
        <fullName evidence="1">Uncharacterized protein</fullName>
    </submittedName>
</protein>
<gene>
    <name evidence="1" type="ORF">OCU04_005239</name>
</gene>
<evidence type="ECO:0000313" key="2">
    <source>
        <dbReference type="Proteomes" id="UP001152300"/>
    </source>
</evidence>
<dbReference type="AlphaFoldDB" id="A0A9X0AS58"/>
<organism evidence="1 2">
    <name type="scientific">Sclerotinia nivalis</name>
    <dbReference type="NCBI Taxonomy" id="352851"/>
    <lineage>
        <taxon>Eukaryota</taxon>
        <taxon>Fungi</taxon>
        <taxon>Dikarya</taxon>
        <taxon>Ascomycota</taxon>
        <taxon>Pezizomycotina</taxon>
        <taxon>Leotiomycetes</taxon>
        <taxon>Helotiales</taxon>
        <taxon>Sclerotiniaceae</taxon>
        <taxon>Sclerotinia</taxon>
    </lineage>
</organism>
<proteinExistence type="predicted"/>